<dbReference type="STRING" id="1302690.BUE76_02480"/>
<dbReference type="InterPro" id="IPR002053">
    <property type="entry name" value="Glyco_hydro_25"/>
</dbReference>
<keyword evidence="4" id="KW-0812">Transmembrane</keyword>
<evidence type="ECO:0000256" key="3">
    <source>
        <dbReference type="ARBA" id="ARBA00023295"/>
    </source>
</evidence>
<dbReference type="SUPFAM" id="SSF51445">
    <property type="entry name" value="(Trans)glycosidases"/>
    <property type="match status" value="1"/>
</dbReference>
<dbReference type="Pfam" id="PF01183">
    <property type="entry name" value="Glyco_hydro_25"/>
    <property type="match status" value="1"/>
</dbReference>
<dbReference type="GO" id="GO:0016052">
    <property type="term" value="P:carbohydrate catabolic process"/>
    <property type="evidence" value="ECO:0007669"/>
    <property type="project" value="TreeGrafter"/>
</dbReference>
<keyword evidence="6" id="KW-1185">Reference proteome</keyword>
<dbReference type="PANTHER" id="PTHR34135">
    <property type="entry name" value="LYSOZYME"/>
    <property type="match status" value="1"/>
</dbReference>
<accession>A0A1M5GUC8</accession>
<dbReference type="Proteomes" id="UP000184368">
    <property type="component" value="Unassembled WGS sequence"/>
</dbReference>
<keyword evidence="2" id="KW-0378">Hydrolase</keyword>
<keyword evidence="3" id="KW-0326">Glycosidase</keyword>
<name>A0A1M5GUC8_9BACT</name>
<dbReference type="GO" id="GO:0009253">
    <property type="term" value="P:peptidoglycan catabolic process"/>
    <property type="evidence" value="ECO:0007669"/>
    <property type="project" value="InterPro"/>
</dbReference>
<dbReference type="InterPro" id="IPR017853">
    <property type="entry name" value="GH"/>
</dbReference>
<dbReference type="SMART" id="SM00641">
    <property type="entry name" value="Glyco_25"/>
    <property type="match status" value="1"/>
</dbReference>
<dbReference type="Gene3D" id="3.20.20.80">
    <property type="entry name" value="Glycosidases"/>
    <property type="match status" value="1"/>
</dbReference>
<keyword evidence="4" id="KW-0472">Membrane</keyword>
<sequence>MPPKKRKQSRVVPLFAGFMALLALGVLAWIFFKWRSTRDLEFVRYEKFGIALPANYSIHGIDVSRYQQRINWEAVSGMQVEDIKLSFAVIKATEGATRVDPSFKRNWQKSREAGLVRGAYHFFIATRDGEKQARNFLKQVKLESGDLPPVLDIETTNGVVAPQLRKEVKAFLETLEAETGVKPIIYTNVDFYKRYLKDHFDDYPLWVAHYLEAHQPRITRNWVLWQHSEKGRVNGIRSKVDFNVFNGDSVEFRELLVP</sequence>
<keyword evidence="4" id="KW-1133">Transmembrane helix</keyword>
<dbReference type="CDD" id="cd06524">
    <property type="entry name" value="GH25_YegX-like"/>
    <property type="match status" value="1"/>
</dbReference>
<evidence type="ECO:0000256" key="1">
    <source>
        <dbReference type="ARBA" id="ARBA00010646"/>
    </source>
</evidence>
<feature type="transmembrane region" description="Helical" evidence="4">
    <location>
        <begin position="12"/>
        <end position="32"/>
    </location>
</feature>
<reference evidence="5 6" key="1">
    <citation type="submission" date="2016-11" db="EMBL/GenBank/DDBJ databases">
        <authorList>
            <person name="Jaros S."/>
            <person name="Januszkiewicz K."/>
            <person name="Wedrychowicz H."/>
        </authorList>
    </citation>
    <scope>NUCLEOTIDE SEQUENCE [LARGE SCALE GENOMIC DNA]</scope>
    <source>
        <strain evidence="5 6">DSM 26897</strain>
    </source>
</reference>
<dbReference type="GO" id="GO:0003796">
    <property type="term" value="F:lysozyme activity"/>
    <property type="evidence" value="ECO:0007669"/>
    <property type="project" value="InterPro"/>
</dbReference>
<protein>
    <submittedName>
        <fullName evidence="5">Lysozyme</fullName>
    </submittedName>
</protein>
<dbReference type="PROSITE" id="PS51904">
    <property type="entry name" value="GLYCOSYL_HYDROL_F25_2"/>
    <property type="match status" value="1"/>
</dbReference>
<dbReference type="RefSeq" id="WP_073046617.1">
    <property type="nucleotide sequence ID" value="NZ_FQUO01000017.1"/>
</dbReference>
<evidence type="ECO:0000256" key="4">
    <source>
        <dbReference type="SAM" id="Phobius"/>
    </source>
</evidence>
<proteinExistence type="inferred from homology"/>
<gene>
    <name evidence="5" type="ORF">SAMN05444008_11761</name>
</gene>
<comment type="similarity">
    <text evidence="1">Belongs to the glycosyl hydrolase 25 family.</text>
</comment>
<organism evidence="5 6">
    <name type="scientific">Cnuella takakiae</name>
    <dbReference type="NCBI Taxonomy" id="1302690"/>
    <lineage>
        <taxon>Bacteria</taxon>
        <taxon>Pseudomonadati</taxon>
        <taxon>Bacteroidota</taxon>
        <taxon>Chitinophagia</taxon>
        <taxon>Chitinophagales</taxon>
        <taxon>Chitinophagaceae</taxon>
        <taxon>Cnuella</taxon>
    </lineage>
</organism>
<evidence type="ECO:0000313" key="6">
    <source>
        <dbReference type="Proteomes" id="UP000184368"/>
    </source>
</evidence>
<dbReference type="PANTHER" id="PTHR34135:SF2">
    <property type="entry name" value="LYSOZYME"/>
    <property type="match status" value="1"/>
</dbReference>
<dbReference type="InterPro" id="IPR018077">
    <property type="entry name" value="Glyco_hydro_fam25_subgr"/>
</dbReference>
<evidence type="ECO:0000313" key="5">
    <source>
        <dbReference type="EMBL" id="SHG07291.1"/>
    </source>
</evidence>
<dbReference type="EMBL" id="FQUO01000017">
    <property type="protein sequence ID" value="SHG07291.1"/>
    <property type="molecule type" value="Genomic_DNA"/>
</dbReference>
<evidence type="ECO:0000256" key="2">
    <source>
        <dbReference type="ARBA" id="ARBA00022801"/>
    </source>
</evidence>
<dbReference type="GO" id="GO:0016998">
    <property type="term" value="P:cell wall macromolecule catabolic process"/>
    <property type="evidence" value="ECO:0007669"/>
    <property type="project" value="InterPro"/>
</dbReference>
<dbReference type="AlphaFoldDB" id="A0A1M5GUC8"/>